<sequence>MIPTPSAANPSASGSNVITHGSHCSSLESTNRSNDNSSCSAVYTYVTAPPVTKAHEFHRQDVNHYVEIENDAKSIDL</sequence>
<dbReference type="OrthoDB" id="1257570at2759"/>
<reference evidence="2 3" key="1">
    <citation type="submission" date="2020-09" db="EMBL/GenBank/DDBJ databases">
        <title>De no assembly of potato wild relative species, Solanum commersonii.</title>
        <authorList>
            <person name="Cho K."/>
        </authorList>
    </citation>
    <scope>NUCLEOTIDE SEQUENCE [LARGE SCALE GENOMIC DNA]</scope>
    <source>
        <strain evidence="2">LZ3.2</strain>
        <tissue evidence="2">Leaf</tissue>
    </source>
</reference>
<gene>
    <name evidence="2" type="ORF">H5410_020406</name>
</gene>
<feature type="region of interest" description="Disordered" evidence="1">
    <location>
        <begin position="1"/>
        <end position="38"/>
    </location>
</feature>
<name>A0A9J5Z9Y1_SOLCO</name>
<organism evidence="2 3">
    <name type="scientific">Solanum commersonii</name>
    <name type="common">Commerson's wild potato</name>
    <name type="synonym">Commerson's nightshade</name>
    <dbReference type="NCBI Taxonomy" id="4109"/>
    <lineage>
        <taxon>Eukaryota</taxon>
        <taxon>Viridiplantae</taxon>
        <taxon>Streptophyta</taxon>
        <taxon>Embryophyta</taxon>
        <taxon>Tracheophyta</taxon>
        <taxon>Spermatophyta</taxon>
        <taxon>Magnoliopsida</taxon>
        <taxon>eudicotyledons</taxon>
        <taxon>Gunneridae</taxon>
        <taxon>Pentapetalae</taxon>
        <taxon>asterids</taxon>
        <taxon>lamiids</taxon>
        <taxon>Solanales</taxon>
        <taxon>Solanaceae</taxon>
        <taxon>Solanoideae</taxon>
        <taxon>Solaneae</taxon>
        <taxon>Solanum</taxon>
    </lineage>
</organism>
<comment type="caution">
    <text evidence="2">The sequence shown here is derived from an EMBL/GenBank/DDBJ whole genome shotgun (WGS) entry which is preliminary data.</text>
</comment>
<dbReference type="EMBL" id="JACXVP010000004">
    <property type="protein sequence ID" value="KAG5609125.1"/>
    <property type="molecule type" value="Genomic_DNA"/>
</dbReference>
<evidence type="ECO:0000313" key="2">
    <source>
        <dbReference type="EMBL" id="KAG5609125.1"/>
    </source>
</evidence>
<proteinExistence type="predicted"/>
<keyword evidence="3" id="KW-1185">Reference proteome</keyword>
<protein>
    <submittedName>
        <fullName evidence="2">Uncharacterized protein</fullName>
    </submittedName>
</protein>
<accession>A0A9J5Z9Y1</accession>
<evidence type="ECO:0000313" key="3">
    <source>
        <dbReference type="Proteomes" id="UP000824120"/>
    </source>
</evidence>
<dbReference type="Proteomes" id="UP000824120">
    <property type="component" value="Chromosome 4"/>
</dbReference>
<feature type="compositionally biased region" description="Low complexity" evidence="1">
    <location>
        <begin position="1"/>
        <end position="13"/>
    </location>
</feature>
<feature type="compositionally biased region" description="Polar residues" evidence="1">
    <location>
        <begin position="14"/>
        <end position="38"/>
    </location>
</feature>
<evidence type="ECO:0000256" key="1">
    <source>
        <dbReference type="SAM" id="MobiDB-lite"/>
    </source>
</evidence>
<dbReference type="AlphaFoldDB" id="A0A9J5Z9Y1"/>